<evidence type="ECO:0000256" key="1">
    <source>
        <dbReference type="ARBA" id="ARBA00022737"/>
    </source>
</evidence>
<dbReference type="InterPro" id="IPR003961">
    <property type="entry name" value="FN3_dom"/>
</dbReference>
<reference evidence="4" key="1">
    <citation type="submission" date="2024-06" db="UniProtKB">
        <authorList>
            <consortium name="RefSeq"/>
        </authorList>
    </citation>
    <scope>NUCLEOTIDE SEQUENCE [LARGE SCALE GENOMIC DNA]</scope>
</reference>
<dbReference type="Pfam" id="PF00656">
    <property type="entry name" value="Peptidase_C14"/>
    <property type="match status" value="1"/>
</dbReference>
<dbReference type="Proteomes" id="UP000694844">
    <property type="component" value="Chromosome 1"/>
</dbReference>
<feature type="domain" description="Fibronectin type-III" evidence="3">
    <location>
        <begin position="333"/>
        <end position="424"/>
    </location>
</feature>
<dbReference type="CDD" id="cd00063">
    <property type="entry name" value="FN3"/>
    <property type="match status" value="4"/>
</dbReference>
<dbReference type="GO" id="GO:0006508">
    <property type="term" value="P:proteolysis"/>
    <property type="evidence" value="ECO:0007669"/>
    <property type="project" value="InterPro"/>
</dbReference>
<dbReference type="AlphaFoldDB" id="A0A8B8E3E8"/>
<feature type="region of interest" description="Disordered" evidence="2">
    <location>
        <begin position="42"/>
        <end position="78"/>
    </location>
</feature>
<evidence type="ECO:0000256" key="2">
    <source>
        <dbReference type="SAM" id="MobiDB-lite"/>
    </source>
</evidence>
<dbReference type="RefSeq" id="XP_022334730.1">
    <property type="nucleotide sequence ID" value="XM_022479022.1"/>
</dbReference>
<dbReference type="InterPro" id="IPR029030">
    <property type="entry name" value="Caspase-like_dom_sf"/>
</dbReference>
<proteinExistence type="predicted"/>
<dbReference type="GeneID" id="111131447"/>
<feature type="domain" description="Fibronectin type-III" evidence="3">
    <location>
        <begin position="95"/>
        <end position="187"/>
    </location>
</feature>
<name>A0A8B8E3E8_CRAVI</name>
<organism evidence="4 5">
    <name type="scientific">Crassostrea virginica</name>
    <name type="common">Eastern oyster</name>
    <dbReference type="NCBI Taxonomy" id="6565"/>
    <lineage>
        <taxon>Eukaryota</taxon>
        <taxon>Metazoa</taxon>
        <taxon>Spiralia</taxon>
        <taxon>Lophotrochozoa</taxon>
        <taxon>Mollusca</taxon>
        <taxon>Bivalvia</taxon>
        <taxon>Autobranchia</taxon>
        <taxon>Pteriomorphia</taxon>
        <taxon>Ostreida</taxon>
        <taxon>Ostreoidea</taxon>
        <taxon>Ostreidae</taxon>
        <taxon>Crassostrea</taxon>
    </lineage>
</organism>
<dbReference type="Gene3D" id="3.40.50.1460">
    <property type="match status" value="1"/>
</dbReference>
<feature type="compositionally biased region" description="Basic and acidic residues" evidence="2">
    <location>
        <begin position="57"/>
        <end position="71"/>
    </location>
</feature>
<keyword evidence="4" id="KW-1185">Reference proteome</keyword>
<dbReference type="Gene3D" id="2.60.40.10">
    <property type="entry name" value="Immunoglobulins"/>
    <property type="match status" value="4"/>
</dbReference>
<dbReference type="PANTHER" id="PTHR46708:SF2">
    <property type="entry name" value="FIBRONECTIN TYPE-III DOMAIN-CONTAINING PROTEIN"/>
    <property type="match status" value="1"/>
</dbReference>
<evidence type="ECO:0000313" key="5">
    <source>
        <dbReference type="RefSeq" id="XP_022334730.1"/>
    </source>
</evidence>
<accession>A0A8B8E3E8</accession>
<protein>
    <submittedName>
        <fullName evidence="5">Uncharacterized protein LOC111131447 isoform X1</fullName>
    </submittedName>
</protein>
<dbReference type="SUPFAM" id="SSF49265">
    <property type="entry name" value="Fibronectin type III"/>
    <property type="match status" value="3"/>
</dbReference>
<dbReference type="InterPro" id="IPR036116">
    <property type="entry name" value="FN3_sf"/>
</dbReference>
<gene>
    <name evidence="5" type="primary">LOC111131447</name>
</gene>
<dbReference type="Pfam" id="PF00041">
    <property type="entry name" value="fn3"/>
    <property type="match status" value="3"/>
</dbReference>
<dbReference type="KEGG" id="cvn:111131447"/>
<reference evidence="5" key="2">
    <citation type="submission" date="2025-08" db="UniProtKB">
        <authorList>
            <consortium name="RefSeq"/>
        </authorList>
    </citation>
    <scope>IDENTIFICATION</scope>
    <source>
        <tissue evidence="5">Whole sample</tissue>
    </source>
</reference>
<dbReference type="SMART" id="SM00060">
    <property type="entry name" value="FN3"/>
    <property type="match status" value="4"/>
</dbReference>
<dbReference type="InterPro" id="IPR013783">
    <property type="entry name" value="Ig-like_fold"/>
</dbReference>
<feature type="domain" description="Fibronectin type-III" evidence="3">
    <location>
        <begin position="432"/>
        <end position="526"/>
    </location>
</feature>
<dbReference type="PANTHER" id="PTHR46708">
    <property type="entry name" value="TENASCIN"/>
    <property type="match status" value="1"/>
</dbReference>
<sequence>MARKFKRITLVPEGSFIGYAGSLPDLYKNRDEELSLYMRELEETETLEEDEFEDEDGRTATEESNPPDRPRKISAVPAPNIINERKQVRKNRSKIPRIQNLNVIPGIKEMKVTWDTLLREEFDDIQFIIQWRRMEEQKGWRRGESKKQSYIIKNLTPETDYEVKVSALCDKVISPAEQTHVCTDRRLDFNEESEFLSPPHSPVVYAQRKLCVIIVNDFKNGMHPEQIVSTRELFDFFDKTLRFKTVVKLENQPREKIREWFKALDRSKMFEGFEMFVCLIIGFGNYHGFHCNDEEFLSFHEIYKHTKDKFGDKPKVILVDISHVPNSRVPSMTNGNVRITENSSREVILEWTPPRYQEGDQVQFHVECFKGSQKVKEVFQLNTRVEFANLEHNTQYRFHITPVLGKDRKQHGNLAYANIRTKGIVKDTDVLSVRNLCAQRLSDTEILVYWDPPEIRKTSHLVYIVSWSDHSNLTKRSEKETKKTSFTFTDSRPDKEQLVKVTIKAYDDIFFPVSFHVESYTDVLRPTHVTAMSESHSVFWVDWQFPADKQDLLEKFVIVCSDCLSFRKSRVKSFDVGKEMRCFPVYYIPEIPYAYVKVVPVALQNPETAEASVESLEESVIARIETDKASRLIATSKTSNSCEVIWWVDIQDREMVSNYTAHCKPLDPRKKRFKPVSLKLGPECRQVHEIVKLESNTNYSVSIYRQSKMYTQQIKVKTLPKGNPENLTITVMSSFEVNVNWSESYISEESEQKYIVEYKCDPTIMKNPVRKLVSSHSVYLTDLIPEVQYEVSVRNKEKGDPSIKSFRTPQFGPSNLVDQVTSSEIFLAWVNPVLPKDFPVPLQYQVVLEREDGTKRRGVVTYHKKSSRFKCEFGRLWSATSYAVKCFTLVEGKRKYAPTVIKLKTKNDHLRTLLEPRGDNFVISFASRDIQSSSESDDEASQPGLYMTALLHQFREDFLSKSVDELLRNINGENLTSYTVTNINYCMEKVMLDSPKTASKDP</sequence>
<dbReference type="GO" id="GO:0004197">
    <property type="term" value="F:cysteine-type endopeptidase activity"/>
    <property type="evidence" value="ECO:0007669"/>
    <property type="project" value="InterPro"/>
</dbReference>
<evidence type="ECO:0000259" key="3">
    <source>
        <dbReference type="PROSITE" id="PS50853"/>
    </source>
</evidence>
<dbReference type="InterPro" id="IPR050991">
    <property type="entry name" value="ECM_Regulatory_Proteins"/>
</dbReference>
<feature type="domain" description="Fibronectin type-III" evidence="3">
    <location>
        <begin position="723"/>
        <end position="814"/>
    </location>
</feature>
<dbReference type="SUPFAM" id="SSF52129">
    <property type="entry name" value="Caspase-like"/>
    <property type="match status" value="1"/>
</dbReference>
<keyword evidence="1" id="KW-0677">Repeat</keyword>
<evidence type="ECO:0000313" key="4">
    <source>
        <dbReference type="Proteomes" id="UP000694844"/>
    </source>
</evidence>
<dbReference type="OrthoDB" id="6113120at2759"/>
<dbReference type="PROSITE" id="PS50853">
    <property type="entry name" value="FN3"/>
    <property type="match status" value="4"/>
</dbReference>
<feature type="compositionally biased region" description="Acidic residues" evidence="2">
    <location>
        <begin position="42"/>
        <end position="56"/>
    </location>
</feature>
<dbReference type="InterPro" id="IPR011600">
    <property type="entry name" value="Pept_C14_caspase"/>
</dbReference>